<gene>
    <name evidence="1" type="ORF">STAS_31336</name>
</gene>
<dbReference type="AlphaFoldDB" id="A0A5A7R8B9"/>
<reference evidence="2" key="1">
    <citation type="journal article" date="2019" name="Curr. Biol.">
        <title>Genome Sequence of Striga asiatica Provides Insight into the Evolution of Plant Parasitism.</title>
        <authorList>
            <person name="Yoshida S."/>
            <person name="Kim S."/>
            <person name="Wafula E.K."/>
            <person name="Tanskanen J."/>
            <person name="Kim Y.M."/>
            <person name="Honaas L."/>
            <person name="Yang Z."/>
            <person name="Spallek T."/>
            <person name="Conn C.E."/>
            <person name="Ichihashi Y."/>
            <person name="Cheong K."/>
            <person name="Cui S."/>
            <person name="Der J.P."/>
            <person name="Gundlach H."/>
            <person name="Jiao Y."/>
            <person name="Hori C."/>
            <person name="Ishida J.K."/>
            <person name="Kasahara H."/>
            <person name="Kiba T."/>
            <person name="Kim M.S."/>
            <person name="Koo N."/>
            <person name="Laohavisit A."/>
            <person name="Lee Y.H."/>
            <person name="Lumba S."/>
            <person name="McCourt P."/>
            <person name="Mortimer J.C."/>
            <person name="Mutuku J.M."/>
            <person name="Nomura T."/>
            <person name="Sasaki-Sekimoto Y."/>
            <person name="Seto Y."/>
            <person name="Wang Y."/>
            <person name="Wakatake T."/>
            <person name="Sakakibara H."/>
            <person name="Demura T."/>
            <person name="Yamaguchi S."/>
            <person name="Yoneyama K."/>
            <person name="Manabe R.I."/>
            <person name="Nelson D.C."/>
            <person name="Schulman A.H."/>
            <person name="Timko M.P."/>
            <person name="dePamphilis C.W."/>
            <person name="Choi D."/>
            <person name="Shirasu K."/>
        </authorList>
    </citation>
    <scope>NUCLEOTIDE SEQUENCE [LARGE SCALE GENOMIC DNA]</scope>
    <source>
        <strain evidence="2">cv. UVA1</strain>
    </source>
</reference>
<dbReference type="EMBL" id="BKCP01010737">
    <property type="protein sequence ID" value="GER53789.1"/>
    <property type="molecule type" value="Genomic_DNA"/>
</dbReference>
<accession>A0A5A7R8B9</accession>
<proteinExistence type="predicted"/>
<name>A0A5A7R8B9_STRAF</name>
<comment type="caution">
    <text evidence="1">The sequence shown here is derived from an EMBL/GenBank/DDBJ whole genome shotgun (WGS) entry which is preliminary data.</text>
</comment>
<evidence type="ECO:0000313" key="2">
    <source>
        <dbReference type="Proteomes" id="UP000325081"/>
    </source>
</evidence>
<dbReference type="Proteomes" id="UP000325081">
    <property type="component" value="Unassembled WGS sequence"/>
</dbReference>
<protein>
    <submittedName>
        <fullName evidence="1">Excinuclease ABC subunit A</fullName>
    </submittedName>
</protein>
<evidence type="ECO:0000313" key="1">
    <source>
        <dbReference type="EMBL" id="GER53789.1"/>
    </source>
</evidence>
<keyword evidence="2" id="KW-1185">Reference proteome</keyword>
<organism evidence="1 2">
    <name type="scientific">Striga asiatica</name>
    <name type="common">Asiatic witchweed</name>
    <name type="synonym">Buchnera asiatica</name>
    <dbReference type="NCBI Taxonomy" id="4170"/>
    <lineage>
        <taxon>Eukaryota</taxon>
        <taxon>Viridiplantae</taxon>
        <taxon>Streptophyta</taxon>
        <taxon>Embryophyta</taxon>
        <taxon>Tracheophyta</taxon>
        <taxon>Spermatophyta</taxon>
        <taxon>Magnoliopsida</taxon>
        <taxon>eudicotyledons</taxon>
        <taxon>Gunneridae</taxon>
        <taxon>Pentapetalae</taxon>
        <taxon>asterids</taxon>
        <taxon>lamiids</taxon>
        <taxon>Lamiales</taxon>
        <taxon>Orobanchaceae</taxon>
        <taxon>Buchnereae</taxon>
        <taxon>Striga</taxon>
    </lineage>
</organism>
<sequence length="158" mass="18451">MYSSEGRVGAGLMAKVQDEVVLEDKRSWNCAEPVIYQWGKWYQRQLLQKRAGLLLNFPQLTAHNQPLDHVWVQILPPFHLEHNQISYTLLSTIAKEKKPVDMRTINKGSNHFPENWKQMIKFKESSTGLQYLLLEENQHLHLGQAFSLVKFNFSILFS</sequence>